<dbReference type="Gene3D" id="3.30.559.10">
    <property type="entry name" value="Chloramphenicol acetyltransferase-like domain"/>
    <property type="match status" value="2"/>
</dbReference>
<evidence type="ECO:0000256" key="1">
    <source>
        <dbReference type="ARBA" id="ARBA00009861"/>
    </source>
</evidence>
<accession>A0AA89AL18</accession>
<name>A0AA89AL18_9ASTE</name>
<dbReference type="Pfam" id="PF02458">
    <property type="entry name" value="Transferase"/>
    <property type="match status" value="1"/>
</dbReference>
<keyword evidence="2" id="KW-0808">Transferase</keyword>
<proteinExistence type="inferred from homology"/>
<dbReference type="EMBL" id="JAVXUP010002011">
    <property type="protein sequence ID" value="KAK3006300.1"/>
    <property type="molecule type" value="Genomic_DNA"/>
</dbReference>
<dbReference type="Proteomes" id="UP001188597">
    <property type="component" value="Unassembled WGS sequence"/>
</dbReference>
<comment type="caution">
    <text evidence="4">The sequence shown here is derived from an EMBL/GenBank/DDBJ whole genome shotgun (WGS) entry which is preliminary data.</text>
</comment>
<dbReference type="InterPro" id="IPR023213">
    <property type="entry name" value="CAT-like_dom_sf"/>
</dbReference>
<dbReference type="AlphaFoldDB" id="A0AA89AL18"/>
<comment type="similarity">
    <text evidence="1">Belongs to the plant acyltransferase family.</text>
</comment>
<keyword evidence="5" id="KW-1185">Reference proteome</keyword>
<dbReference type="PANTHER" id="PTHR31623:SF83">
    <property type="entry name" value="ACETYL-COA-BENZYLALCOHOL ACETYLTRANSFERASE-LIKE"/>
    <property type="match status" value="1"/>
</dbReference>
<dbReference type="GO" id="GO:0016746">
    <property type="term" value="F:acyltransferase activity"/>
    <property type="evidence" value="ECO:0007669"/>
    <property type="project" value="UniProtKB-KW"/>
</dbReference>
<protein>
    <submittedName>
        <fullName evidence="4">Uncharacterized protein</fullName>
    </submittedName>
</protein>
<reference evidence="4" key="1">
    <citation type="submission" date="2022-12" db="EMBL/GenBank/DDBJ databases">
        <title>Draft genome assemblies for two species of Escallonia (Escalloniales).</title>
        <authorList>
            <person name="Chanderbali A."/>
            <person name="Dervinis C."/>
            <person name="Anghel I."/>
            <person name="Soltis D."/>
            <person name="Soltis P."/>
            <person name="Zapata F."/>
        </authorList>
    </citation>
    <scope>NUCLEOTIDE SEQUENCE</scope>
    <source>
        <strain evidence="4">UCBG64.0493</strain>
        <tissue evidence="4">Leaf</tissue>
    </source>
</reference>
<evidence type="ECO:0000313" key="4">
    <source>
        <dbReference type="EMBL" id="KAK3006300.1"/>
    </source>
</evidence>
<evidence type="ECO:0000313" key="5">
    <source>
        <dbReference type="Proteomes" id="UP001188597"/>
    </source>
</evidence>
<gene>
    <name evidence="4" type="ORF">RJ639_016854</name>
</gene>
<keyword evidence="3" id="KW-0012">Acyltransferase</keyword>
<evidence type="ECO:0000256" key="2">
    <source>
        <dbReference type="ARBA" id="ARBA00022679"/>
    </source>
</evidence>
<evidence type="ECO:0000256" key="3">
    <source>
        <dbReference type="ARBA" id="ARBA00023315"/>
    </source>
</evidence>
<organism evidence="4 5">
    <name type="scientific">Escallonia herrerae</name>
    <dbReference type="NCBI Taxonomy" id="1293975"/>
    <lineage>
        <taxon>Eukaryota</taxon>
        <taxon>Viridiplantae</taxon>
        <taxon>Streptophyta</taxon>
        <taxon>Embryophyta</taxon>
        <taxon>Tracheophyta</taxon>
        <taxon>Spermatophyta</taxon>
        <taxon>Magnoliopsida</taxon>
        <taxon>eudicotyledons</taxon>
        <taxon>Gunneridae</taxon>
        <taxon>Pentapetalae</taxon>
        <taxon>asterids</taxon>
        <taxon>campanulids</taxon>
        <taxon>Escalloniales</taxon>
        <taxon>Escalloniaceae</taxon>
        <taxon>Escallonia</taxon>
    </lineage>
</organism>
<dbReference type="PANTHER" id="PTHR31623">
    <property type="entry name" value="F21J9.9"/>
    <property type="match status" value="1"/>
</dbReference>
<sequence length="593" mass="66226">MASLRVQILSRKLVKPSNPTPDHLRNFKLSSFDHLAPPTYINIILYYSADHEQNKAKSAERCIKLEKSLSKTLTQFYPLAGRLIKDDHVVDCNDEGVEYLEAKVYKKLAGFLQEGPKIELLNQFVPQEAAYLARIPLLAMQINVFDCGGLVLGVRVSHKIADTSTIVTFINGWAKTCHSEVSKIFPPSFGSLASLFPLRCLSSFKPPPLPLNNTRAKIVTKMFLFDAMELSRLKARANPSNSNDHPTRVVVVMALIWRAFICMARAKHGHLRDSILAPAMNLRGKVATPIPKDSFGNFWTPFTVRFIASKSQPELQDLVVLLGNKTKDVAAASAKASTEDIGLTMVNAYREVVEQMETNGVDVHICTSWCKFPMYEADFGWGKPFWVSSASRAYEMVTLVDSGSGDGIEAWEKEKRKIVALKLWLARNRVKDDRAKAPIPVPAPSSPSFSAWAKWLLGSLVSLLLPYCKKKWDNLLKLEGGGNPTLPRHLNTILRRNLEKVVEEVENIAEVVEKVATTTEKISAEAADKLPDHGKLKEAAEVVEHISSLTAKDARQTQNFIHKIDDLKTDFQDLETMVEPLLDRVLEEKDAGK</sequence>